<keyword evidence="7 10" id="KW-0479">Metal-binding</keyword>
<dbReference type="InterPro" id="IPR003700">
    <property type="entry name" value="Pantoate_hydroxy_MeTrfase"/>
</dbReference>
<evidence type="ECO:0000256" key="2">
    <source>
        <dbReference type="ARBA" id="ARBA00008676"/>
    </source>
</evidence>
<keyword evidence="4 7" id="KW-0566">Pantothenate biosynthesis</keyword>
<name>A0A6B3LB25_9BACT</name>
<dbReference type="NCBIfam" id="TIGR00222">
    <property type="entry name" value="panB"/>
    <property type="match status" value="1"/>
</dbReference>
<evidence type="ECO:0000256" key="1">
    <source>
        <dbReference type="ARBA" id="ARBA00005033"/>
    </source>
</evidence>
<evidence type="ECO:0000313" key="12">
    <source>
        <dbReference type="Proteomes" id="UP000475117"/>
    </source>
</evidence>
<evidence type="ECO:0000256" key="3">
    <source>
        <dbReference type="ARBA" id="ARBA00011424"/>
    </source>
</evidence>
<feature type="binding site" evidence="7 10">
    <location>
        <position position="119"/>
    </location>
    <ligand>
        <name>Mg(2+)</name>
        <dbReference type="ChEBI" id="CHEBI:18420"/>
    </ligand>
</feature>
<feature type="binding site" evidence="7 9">
    <location>
        <begin position="50"/>
        <end position="51"/>
    </location>
    <ligand>
        <name>3-methyl-2-oxobutanoate</name>
        <dbReference type="ChEBI" id="CHEBI:11851"/>
    </ligand>
</feature>
<feature type="binding site" evidence="7 10">
    <location>
        <position position="50"/>
    </location>
    <ligand>
        <name>Mg(2+)</name>
        <dbReference type="ChEBI" id="CHEBI:18420"/>
    </ligand>
</feature>
<dbReference type="AlphaFoldDB" id="A0A6B3LB25"/>
<dbReference type="KEGG" id="soa:G3M56_009070"/>
<dbReference type="InterPro" id="IPR040442">
    <property type="entry name" value="Pyrv_kinase-like_dom_sf"/>
</dbReference>
<dbReference type="GO" id="GO:0008168">
    <property type="term" value="F:methyltransferase activity"/>
    <property type="evidence" value="ECO:0007669"/>
    <property type="project" value="UniProtKB-KW"/>
</dbReference>
<feature type="binding site" evidence="7 10">
    <location>
        <position position="89"/>
    </location>
    <ligand>
        <name>Mg(2+)</name>
        <dbReference type="ChEBI" id="CHEBI:18420"/>
    </ligand>
</feature>
<dbReference type="CDD" id="cd06557">
    <property type="entry name" value="KPHMT-like"/>
    <property type="match status" value="1"/>
</dbReference>
<feature type="active site" description="Proton acceptor" evidence="7 8">
    <location>
        <position position="186"/>
    </location>
</feature>
<comment type="similarity">
    <text evidence="2 7">Belongs to the PanB family.</text>
</comment>
<dbReference type="GO" id="GO:0003864">
    <property type="term" value="F:3-methyl-2-oxobutanoate hydroxymethyltransferase activity"/>
    <property type="evidence" value="ECO:0007669"/>
    <property type="project" value="UniProtKB-UniRule"/>
</dbReference>
<protein>
    <recommendedName>
        <fullName evidence="7">3-methyl-2-oxobutanoate hydroxymethyltransferase</fullName>
        <ecNumber evidence="7">2.1.2.11</ecNumber>
    </recommendedName>
    <alternativeName>
        <fullName evidence="7">Ketopantoate hydroxymethyltransferase</fullName>
        <shortName evidence="7">KPHMT</shortName>
    </alternativeName>
</protein>
<proteinExistence type="inferred from homology"/>
<comment type="cofactor">
    <cofactor evidence="7 10">
        <name>Mg(2+)</name>
        <dbReference type="ChEBI" id="CHEBI:18420"/>
    </cofactor>
    <text evidence="7 10">Binds 1 Mg(2+) ion per subunit.</text>
</comment>
<evidence type="ECO:0000256" key="4">
    <source>
        <dbReference type="ARBA" id="ARBA00022655"/>
    </source>
</evidence>
<dbReference type="PIRSF" id="PIRSF000388">
    <property type="entry name" value="Pantoate_hydroxy_MeTrfase"/>
    <property type="match status" value="1"/>
</dbReference>
<evidence type="ECO:0000256" key="7">
    <source>
        <dbReference type="HAMAP-Rule" id="MF_00156"/>
    </source>
</evidence>
<evidence type="ECO:0000256" key="9">
    <source>
        <dbReference type="PIRSR" id="PIRSR000388-2"/>
    </source>
</evidence>
<keyword evidence="7 10" id="KW-0460">Magnesium</keyword>
<dbReference type="PANTHER" id="PTHR20881:SF0">
    <property type="entry name" value="3-METHYL-2-OXOBUTANOATE HYDROXYMETHYLTRANSFERASE"/>
    <property type="match status" value="1"/>
</dbReference>
<dbReference type="NCBIfam" id="NF001452">
    <property type="entry name" value="PRK00311.1"/>
    <property type="match status" value="1"/>
</dbReference>
<dbReference type="EMBL" id="CP066776">
    <property type="protein sequence ID" value="QQL44044.1"/>
    <property type="molecule type" value="Genomic_DNA"/>
</dbReference>
<dbReference type="GO" id="GO:0000287">
    <property type="term" value="F:magnesium ion binding"/>
    <property type="evidence" value="ECO:0007669"/>
    <property type="project" value="TreeGrafter"/>
</dbReference>
<evidence type="ECO:0000313" key="11">
    <source>
        <dbReference type="EMBL" id="QQL44044.1"/>
    </source>
</evidence>
<dbReference type="RefSeq" id="WP_164363353.1">
    <property type="nucleotide sequence ID" value="NZ_CP066776.1"/>
</dbReference>
<comment type="subunit">
    <text evidence="3 7">Homodecamer; pentamer of dimers.</text>
</comment>
<feature type="binding site" evidence="7 9">
    <location>
        <position position="117"/>
    </location>
    <ligand>
        <name>3-methyl-2-oxobutanoate</name>
        <dbReference type="ChEBI" id="CHEBI:11851"/>
    </ligand>
</feature>
<dbReference type="HAMAP" id="MF_00156">
    <property type="entry name" value="PanB"/>
    <property type="match status" value="1"/>
</dbReference>
<keyword evidence="5 7" id="KW-0808">Transferase</keyword>
<dbReference type="Gene3D" id="3.20.20.60">
    <property type="entry name" value="Phosphoenolpyruvate-binding domains"/>
    <property type="match status" value="1"/>
</dbReference>
<sequence>MSEPSSPTRPDHYLAALQQSGNVISALTAYDYPTARLLDEAGIDILLVGDSLGMVVLGYQDTVDVTLNDMVRHTGAVARGSKRALIVSDLPAGSYDDAGTAVASGRELMDAGAHCVKLEGGEEVAPQIEALIAAGIPVVGHLGMLPQHVREEGGYKKKGLTEDEAQRIINDAKLLEQLGVCAIVLESVKGNTAGRVREAITIPTIGIGSGEDCDGQIRVTHDLTGMFPWFRPAFAEQYADIATDISKSATNYIDALAKMRP</sequence>
<accession>A0A6B3LB25</accession>
<organism evidence="11 12">
    <name type="scientific">Sulfuriroseicoccus oceanibius</name>
    <dbReference type="NCBI Taxonomy" id="2707525"/>
    <lineage>
        <taxon>Bacteria</taxon>
        <taxon>Pseudomonadati</taxon>
        <taxon>Verrucomicrobiota</taxon>
        <taxon>Verrucomicrobiia</taxon>
        <taxon>Verrucomicrobiales</taxon>
        <taxon>Verrucomicrobiaceae</taxon>
        <taxon>Sulfuriroseicoccus</taxon>
    </lineage>
</organism>
<dbReference type="GO" id="GO:0005737">
    <property type="term" value="C:cytoplasm"/>
    <property type="evidence" value="ECO:0007669"/>
    <property type="project" value="UniProtKB-SubCell"/>
</dbReference>
<feature type="binding site" evidence="7 9">
    <location>
        <position position="89"/>
    </location>
    <ligand>
        <name>3-methyl-2-oxobutanoate</name>
        <dbReference type="ChEBI" id="CHEBI:11851"/>
    </ligand>
</feature>
<dbReference type="UniPathway" id="UPA00028">
    <property type="reaction ID" value="UER00003"/>
</dbReference>
<evidence type="ECO:0000256" key="8">
    <source>
        <dbReference type="PIRSR" id="PIRSR000388-1"/>
    </source>
</evidence>
<dbReference type="GO" id="GO:0032259">
    <property type="term" value="P:methylation"/>
    <property type="evidence" value="ECO:0007669"/>
    <property type="project" value="UniProtKB-KW"/>
</dbReference>
<dbReference type="Proteomes" id="UP000475117">
    <property type="component" value="Chromosome"/>
</dbReference>
<dbReference type="EC" id="2.1.2.11" evidence="7"/>
<comment type="subcellular location">
    <subcellularLocation>
        <location evidence="7">Cytoplasm</location>
    </subcellularLocation>
</comment>
<comment type="function">
    <text evidence="6 7">Catalyzes the reversible reaction in which hydroxymethyl group from 5,10-methylenetetrahydrofolate is transferred onto alpha-ketoisovalerate to form ketopantoate.</text>
</comment>
<evidence type="ECO:0000256" key="6">
    <source>
        <dbReference type="ARBA" id="ARBA00056497"/>
    </source>
</evidence>
<dbReference type="Pfam" id="PF02548">
    <property type="entry name" value="Pantoate_transf"/>
    <property type="match status" value="1"/>
</dbReference>
<dbReference type="InterPro" id="IPR015813">
    <property type="entry name" value="Pyrv/PenolPyrv_kinase-like_dom"/>
</dbReference>
<dbReference type="PANTHER" id="PTHR20881">
    <property type="entry name" value="3-METHYL-2-OXOBUTANOATE HYDROXYMETHYLTRANSFERASE"/>
    <property type="match status" value="1"/>
</dbReference>
<evidence type="ECO:0000256" key="5">
    <source>
        <dbReference type="ARBA" id="ARBA00022679"/>
    </source>
</evidence>
<evidence type="ECO:0000256" key="10">
    <source>
        <dbReference type="PIRSR" id="PIRSR000388-3"/>
    </source>
</evidence>
<comment type="catalytic activity">
    <reaction evidence="7">
        <text>(6R)-5,10-methylene-5,6,7,8-tetrahydrofolate + 3-methyl-2-oxobutanoate + H2O = 2-dehydropantoate + (6S)-5,6,7,8-tetrahydrofolate</text>
        <dbReference type="Rhea" id="RHEA:11824"/>
        <dbReference type="ChEBI" id="CHEBI:11561"/>
        <dbReference type="ChEBI" id="CHEBI:11851"/>
        <dbReference type="ChEBI" id="CHEBI:15377"/>
        <dbReference type="ChEBI" id="CHEBI:15636"/>
        <dbReference type="ChEBI" id="CHEBI:57453"/>
        <dbReference type="EC" id="2.1.2.11"/>
    </reaction>
</comment>
<dbReference type="FunFam" id="3.20.20.60:FF:000003">
    <property type="entry name" value="3-methyl-2-oxobutanoate hydroxymethyltransferase"/>
    <property type="match status" value="1"/>
</dbReference>
<dbReference type="SUPFAM" id="SSF51621">
    <property type="entry name" value="Phosphoenolpyruvate/pyruvate domain"/>
    <property type="match status" value="1"/>
</dbReference>
<keyword evidence="12" id="KW-1185">Reference proteome</keyword>
<reference evidence="11 12" key="1">
    <citation type="submission" date="2020-12" db="EMBL/GenBank/DDBJ databases">
        <title>Sulforoseuscoccus oceanibium gen. nov., sp. nov., a representative of the phylum Verrucomicrobia with special cytoplasmic membrane, and proposal of Sulforoseuscoccusaceae fam. nov.</title>
        <authorList>
            <person name="Xi F."/>
        </authorList>
    </citation>
    <scope>NUCLEOTIDE SEQUENCE [LARGE SCALE GENOMIC DNA]</scope>
    <source>
        <strain evidence="11 12">T37</strain>
    </source>
</reference>
<gene>
    <name evidence="7 11" type="primary">panB</name>
    <name evidence="11" type="ORF">G3M56_009070</name>
</gene>
<comment type="pathway">
    <text evidence="1 7">Cofactor biosynthesis; (R)-pantothenate biosynthesis; (R)-pantoate from 3-methyl-2-oxobutanoate: step 1/2.</text>
</comment>
<keyword evidence="11" id="KW-0489">Methyltransferase</keyword>
<keyword evidence="7" id="KW-0963">Cytoplasm</keyword>
<dbReference type="GO" id="GO:0015940">
    <property type="term" value="P:pantothenate biosynthetic process"/>
    <property type="evidence" value="ECO:0007669"/>
    <property type="project" value="UniProtKB-UniRule"/>
</dbReference>